<dbReference type="AlphaFoldDB" id="A0A0E9SQT9"/>
<name>A0A0E9SQT9_ANGAN</name>
<organism evidence="1">
    <name type="scientific">Anguilla anguilla</name>
    <name type="common">European freshwater eel</name>
    <name type="synonym">Muraena anguilla</name>
    <dbReference type="NCBI Taxonomy" id="7936"/>
    <lineage>
        <taxon>Eukaryota</taxon>
        <taxon>Metazoa</taxon>
        <taxon>Chordata</taxon>
        <taxon>Craniata</taxon>
        <taxon>Vertebrata</taxon>
        <taxon>Euteleostomi</taxon>
        <taxon>Actinopterygii</taxon>
        <taxon>Neopterygii</taxon>
        <taxon>Teleostei</taxon>
        <taxon>Anguilliformes</taxon>
        <taxon>Anguillidae</taxon>
        <taxon>Anguilla</taxon>
    </lineage>
</organism>
<evidence type="ECO:0000313" key="1">
    <source>
        <dbReference type="EMBL" id="JAH43035.1"/>
    </source>
</evidence>
<reference evidence="1" key="1">
    <citation type="submission" date="2014-11" db="EMBL/GenBank/DDBJ databases">
        <authorList>
            <person name="Amaro Gonzalez C."/>
        </authorList>
    </citation>
    <scope>NUCLEOTIDE SEQUENCE</scope>
</reference>
<accession>A0A0E9SQT9</accession>
<protein>
    <submittedName>
        <fullName evidence="1">Uncharacterized protein</fullName>
    </submittedName>
</protein>
<sequence length="59" mass="6585">MFFVTIALLSDTWGTPPLARMLPHSRIIANDALSNITAHRQPAHSYTSPQTETCVYNEV</sequence>
<proteinExistence type="predicted"/>
<dbReference type="EMBL" id="GBXM01065542">
    <property type="protein sequence ID" value="JAH43035.1"/>
    <property type="molecule type" value="Transcribed_RNA"/>
</dbReference>
<reference evidence="1" key="2">
    <citation type="journal article" date="2015" name="Fish Shellfish Immunol.">
        <title>Early steps in the European eel (Anguilla anguilla)-Vibrio vulnificus interaction in the gills: Role of the RtxA13 toxin.</title>
        <authorList>
            <person name="Callol A."/>
            <person name="Pajuelo D."/>
            <person name="Ebbesson L."/>
            <person name="Teles M."/>
            <person name="MacKenzie S."/>
            <person name="Amaro C."/>
        </authorList>
    </citation>
    <scope>NUCLEOTIDE SEQUENCE</scope>
</reference>